<evidence type="ECO:0000313" key="3">
    <source>
        <dbReference type="Proteomes" id="UP000001511"/>
    </source>
</evidence>
<dbReference type="HOGENOM" id="CLU_2302981_0_0_3"/>
<dbReference type="KEGG" id="naz:Aazo_1094"/>
<name>D7E2R9_NOSA0</name>
<feature type="transmembrane region" description="Helical" evidence="1">
    <location>
        <begin position="28"/>
        <end position="50"/>
    </location>
</feature>
<keyword evidence="1" id="KW-0472">Membrane</keyword>
<sequence>MITRKLHNWFFERGGIQSFNAEVRRVSLCYSVLYLVLLCVLLFFPLPAFAAKPERTPLTLELLQERLKSPIFQEVNLTIDLREMVIDLRPENSIFWDNFY</sequence>
<dbReference type="eggNOG" id="COG1357">
    <property type="taxonomic scope" value="Bacteria"/>
</dbReference>
<keyword evidence="3" id="KW-1185">Reference proteome</keyword>
<gene>
    <name evidence="2" type="ordered locus">Aazo_1094</name>
</gene>
<evidence type="ECO:0000313" key="2">
    <source>
        <dbReference type="EMBL" id="ADI63446.1"/>
    </source>
</evidence>
<protein>
    <submittedName>
        <fullName evidence="2">Uncharacterized protein</fullName>
    </submittedName>
</protein>
<dbReference type="AlphaFoldDB" id="D7E2R9"/>
<accession>D7E2R9</accession>
<reference evidence="2 3" key="1">
    <citation type="journal article" date="2010" name="PLoS ONE">
        <title>Genome erosion in a nitrogen-fixing vertically transmitted endosymbiotic multicellular cyanobacterium.</title>
        <authorList>
            <person name="Ran L."/>
            <person name="Larsson J."/>
            <person name="Vigil-Stenman T."/>
            <person name="Nylander J.A."/>
            <person name="Ininbergs K."/>
            <person name="Zheng W.W."/>
            <person name="Lapidus A."/>
            <person name="Lowry S."/>
            <person name="Haselkorn R."/>
            <person name="Bergman B."/>
        </authorList>
    </citation>
    <scope>NUCLEOTIDE SEQUENCE [LARGE SCALE GENOMIC DNA]</scope>
    <source>
        <strain evidence="2 3">0708</strain>
    </source>
</reference>
<evidence type="ECO:0000256" key="1">
    <source>
        <dbReference type="SAM" id="Phobius"/>
    </source>
</evidence>
<proteinExistence type="predicted"/>
<dbReference type="Proteomes" id="UP000001511">
    <property type="component" value="Chromosome"/>
</dbReference>
<dbReference type="STRING" id="551115.Aazo_1094"/>
<keyword evidence="1" id="KW-1133">Transmembrane helix</keyword>
<organism evidence="2 3">
    <name type="scientific">Nostoc azollae (strain 0708)</name>
    <name type="common">Anabaena azollae (strain 0708)</name>
    <dbReference type="NCBI Taxonomy" id="551115"/>
    <lineage>
        <taxon>Bacteria</taxon>
        <taxon>Bacillati</taxon>
        <taxon>Cyanobacteriota</taxon>
        <taxon>Cyanophyceae</taxon>
        <taxon>Nostocales</taxon>
        <taxon>Nostocaceae</taxon>
        <taxon>Trichormus</taxon>
    </lineage>
</organism>
<keyword evidence="1" id="KW-0812">Transmembrane</keyword>
<dbReference type="EMBL" id="CP002059">
    <property type="protein sequence ID" value="ADI63446.1"/>
    <property type="molecule type" value="Genomic_DNA"/>
</dbReference>